<evidence type="ECO:0000313" key="2">
    <source>
        <dbReference type="Proteomes" id="UP000554482"/>
    </source>
</evidence>
<gene>
    <name evidence="1" type="ORF">FRX31_009796</name>
</gene>
<evidence type="ECO:0000313" key="1">
    <source>
        <dbReference type="EMBL" id="KAF5200618.1"/>
    </source>
</evidence>
<sequence length="78" mass="8846">MIHKAEISKKNHETLQWLAPTCHLSPHHFLPSVLVLRYVGTSRWKQLRVNAMTTYGSNGGPSNRTVVLDRKCDSCSEL</sequence>
<name>A0A7J6WV65_THATH</name>
<dbReference type="Proteomes" id="UP000554482">
    <property type="component" value="Unassembled WGS sequence"/>
</dbReference>
<comment type="caution">
    <text evidence="1">The sequence shown here is derived from an EMBL/GenBank/DDBJ whole genome shotgun (WGS) entry which is preliminary data.</text>
</comment>
<proteinExistence type="predicted"/>
<organism evidence="1 2">
    <name type="scientific">Thalictrum thalictroides</name>
    <name type="common">Rue-anemone</name>
    <name type="synonym">Anemone thalictroides</name>
    <dbReference type="NCBI Taxonomy" id="46969"/>
    <lineage>
        <taxon>Eukaryota</taxon>
        <taxon>Viridiplantae</taxon>
        <taxon>Streptophyta</taxon>
        <taxon>Embryophyta</taxon>
        <taxon>Tracheophyta</taxon>
        <taxon>Spermatophyta</taxon>
        <taxon>Magnoliopsida</taxon>
        <taxon>Ranunculales</taxon>
        <taxon>Ranunculaceae</taxon>
        <taxon>Thalictroideae</taxon>
        <taxon>Thalictrum</taxon>
    </lineage>
</organism>
<protein>
    <submittedName>
        <fullName evidence="1">Uncharacterized protein</fullName>
    </submittedName>
</protein>
<keyword evidence="2" id="KW-1185">Reference proteome</keyword>
<dbReference type="EMBL" id="JABWDY010010537">
    <property type="protein sequence ID" value="KAF5200618.1"/>
    <property type="molecule type" value="Genomic_DNA"/>
</dbReference>
<reference evidence="1 2" key="1">
    <citation type="submission" date="2020-06" db="EMBL/GenBank/DDBJ databases">
        <title>Transcriptomic and genomic resources for Thalictrum thalictroides and T. hernandezii: Facilitating candidate gene discovery in an emerging model plant lineage.</title>
        <authorList>
            <person name="Arias T."/>
            <person name="Riano-Pachon D.M."/>
            <person name="Di Stilio V.S."/>
        </authorList>
    </citation>
    <scope>NUCLEOTIDE SEQUENCE [LARGE SCALE GENOMIC DNA]</scope>
    <source>
        <strain evidence="2">cv. WT478/WT964</strain>
        <tissue evidence="1">Leaves</tissue>
    </source>
</reference>
<accession>A0A7J6WV65</accession>
<dbReference type="AlphaFoldDB" id="A0A7J6WV65"/>